<reference evidence="1" key="1">
    <citation type="submission" date="2018-05" db="EMBL/GenBank/DDBJ databases">
        <authorList>
            <person name="Lanie J.A."/>
            <person name="Ng W.-L."/>
            <person name="Kazmierczak K.M."/>
            <person name="Andrzejewski T.M."/>
            <person name="Davidsen T.M."/>
            <person name="Wayne K.J."/>
            <person name="Tettelin H."/>
            <person name="Glass J.I."/>
            <person name="Rusch D."/>
            <person name="Podicherti R."/>
            <person name="Tsui H.-C.T."/>
            <person name="Winkler M.E."/>
        </authorList>
    </citation>
    <scope>NUCLEOTIDE SEQUENCE</scope>
</reference>
<dbReference type="AlphaFoldDB" id="A0A382PIT9"/>
<sequence length="122" mass="13879">MNNILFIGEEKSELARTKGWSWEDGRLAAKQLFDALRANNVEPSSCRFLNLFEESRATIAKAAKGNTVIALGRKVQRGLIKYNIKHYNMVHPAARGKIRNKQNYINHVTNVLNIIRNETNKG</sequence>
<protein>
    <recommendedName>
        <fullName evidence="2">Uracil-DNA glycosylase-like domain-containing protein</fullName>
    </recommendedName>
</protein>
<gene>
    <name evidence="1" type="ORF">METZ01_LOCUS324736</name>
</gene>
<organism evidence="1">
    <name type="scientific">marine metagenome</name>
    <dbReference type="NCBI Taxonomy" id="408172"/>
    <lineage>
        <taxon>unclassified sequences</taxon>
        <taxon>metagenomes</taxon>
        <taxon>ecological metagenomes</taxon>
    </lineage>
</organism>
<name>A0A382PIT9_9ZZZZ</name>
<accession>A0A382PIT9</accession>
<dbReference type="EMBL" id="UINC01106896">
    <property type="protein sequence ID" value="SVC71882.1"/>
    <property type="molecule type" value="Genomic_DNA"/>
</dbReference>
<evidence type="ECO:0008006" key="2">
    <source>
        <dbReference type="Google" id="ProtNLM"/>
    </source>
</evidence>
<proteinExistence type="predicted"/>
<evidence type="ECO:0000313" key="1">
    <source>
        <dbReference type="EMBL" id="SVC71882.1"/>
    </source>
</evidence>